<proteinExistence type="predicted"/>
<dbReference type="EMBL" id="CAJVPV010000350">
    <property type="protein sequence ID" value="CAG8452706.1"/>
    <property type="molecule type" value="Genomic_DNA"/>
</dbReference>
<sequence length="39" mass="4370">MIDEKNNNLIMKICDELDTKSNSDNSNPVECGSILRAML</sequence>
<dbReference type="AlphaFoldDB" id="A0A9N8VJN8"/>
<organism evidence="1 2">
    <name type="scientific">Acaulospora morrowiae</name>
    <dbReference type="NCBI Taxonomy" id="94023"/>
    <lineage>
        <taxon>Eukaryota</taxon>
        <taxon>Fungi</taxon>
        <taxon>Fungi incertae sedis</taxon>
        <taxon>Mucoromycota</taxon>
        <taxon>Glomeromycotina</taxon>
        <taxon>Glomeromycetes</taxon>
        <taxon>Diversisporales</taxon>
        <taxon>Acaulosporaceae</taxon>
        <taxon>Acaulospora</taxon>
    </lineage>
</organism>
<dbReference type="Proteomes" id="UP000789342">
    <property type="component" value="Unassembled WGS sequence"/>
</dbReference>
<evidence type="ECO:0000313" key="1">
    <source>
        <dbReference type="EMBL" id="CAG8452706.1"/>
    </source>
</evidence>
<protein>
    <submittedName>
        <fullName evidence="1">10086_t:CDS:1</fullName>
    </submittedName>
</protein>
<keyword evidence="2" id="KW-1185">Reference proteome</keyword>
<evidence type="ECO:0000313" key="2">
    <source>
        <dbReference type="Proteomes" id="UP000789342"/>
    </source>
</evidence>
<accession>A0A9N8VJN8</accession>
<comment type="caution">
    <text evidence="1">The sequence shown here is derived from an EMBL/GenBank/DDBJ whole genome shotgun (WGS) entry which is preliminary data.</text>
</comment>
<gene>
    <name evidence="1" type="ORF">AMORRO_LOCUS979</name>
</gene>
<reference evidence="1" key="1">
    <citation type="submission" date="2021-06" db="EMBL/GenBank/DDBJ databases">
        <authorList>
            <person name="Kallberg Y."/>
            <person name="Tangrot J."/>
            <person name="Rosling A."/>
        </authorList>
    </citation>
    <scope>NUCLEOTIDE SEQUENCE</scope>
    <source>
        <strain evidence="1">CL551</strain>
    </source>
</reference>
<name>A0A9N8VJN8_9GLOM</name>